<proteinExistence type="predicted"/>
<feature type="transmembrane region" description="Helical" evidence="1">
    <location>
        <begin position="6"/>
        <end position="28"/>
    </location>
</feature>
<evidence type="ECO:0000256" key="1">
    <source>
        <dbReference type="SAM" id="Phobius"/>
    </source>
</evidence>
<reference evidence="2 3" key="1">
    <citation type="submission" date="2017-08" db="EMBL/GenBank/DDBJ databases">
        <title>Infants hospitalized years apart are colonized by the same room-sourced microbial strains.</title>
        <authorList>
            <person name="Brooks B."/>
            <person name="Olm M.R."/>
            <person name="Firek B.A."/>
            <person name="Baker R."/>
            <person name="Thomas B.C."/>
            <person name="Morowitz M.J."/>
            <person name="Banfield J.F."/>
        </authorList>
    </citation>
    <scope>NUCLEOTIDE SEQUENCE [LARGE SCALE GENOMIC DNA]</scope>
    <source>
        <strain evidence="2">S2_003_000_R2_14</strain>
    </source>
</reference>
<feature type="transmembrane region" description="Helical" evidence="1">
    <location>
        <begin position="210"/>
        <end position="231"/>
    </location>
</feature>
<feature type="transmembrane region" description="Helical" evidence="1">
    <location>
        <begin position="181"/>
        <end position="204"/>
    </location>
</feature>
<protein>
    <submittedName>
        <fullName evidence="2">Uncharacterized protein</fullName>
    </submittedName>
</protein>
<keyword evidence="1" id="KW-1133">Transmembrane helix</keyword>
<dbReference type="AlphaFoldDB" id="A0A2W5T502"/>
<gene>
    <name evidence="2" type="ORF">DI536_19915</name>
</gene>
<dbReference type="Proteomes" id="UP000249061">
    <property type="component" value="Unassembled WGS sequence"/>
</dbReference>
<accession>A0A2W5T502</accession>
<evidence type="ECO:0000313" key="3">
    <source>
        <dbReference type="Proteomes" id="UP000249061"/>
    </source>
</evidence>
<keyword evidence="1" id="KW-0812">Transmembrane</keyword>
<evidence type="ECO:0000313" key="2">
    <source>
        <dbReference type="EMBL" id="PZR10510.1"/>
    </source>
</evidence>
<keyword evidence="1" id="KW-0472">Membrane</keyword>
<dbReference type="EMBL" id="QFQP01000017">
    <property type="protein sequence ID" value="PZR10510.1"/>
    <property type="molecule type" value="Genomic_DNA"/>
</dbReference>
<sequence>MLTNELMGSALLGIAWVTALMVMLDAFIDVRAMWKRLSAWNTSLLQGVVKAPELATHEVEQRIKQLDSQTPGLLFFDRKHVSHVTGGAVEVGGQTLEVIGLEGAEFWPAHDAQQAAAACDSTATFDALQKAAQGPGGGLRTVRTVLRAGQPVWLEGKQNGASFEASLVSGADPRVWARSRLLMSLGVMLLSIAWVAAGTVLALWPPVFGLVSIVGAVVLLAHFLLMTPLAMGVREKVRSPAIAYVRGSWKRDAVETAVASATPVNGQ</sequence>
<organism evidence="2 3">
    <name type="scientific">Archangium gephyra</name>
    <dbReference type="NCBI Taxonomy" id="48"/>
    <lineage>
        <taxon>Bacteria</taxon>
        <taxon>Pseudomonadati</taxon>
        <taxon>Myxococcota</taxon>
        <taxon>Myxococcia</taxon>
        <taxon>Myxococcales</taxon>
        <taxon>Cystobacterineae</taxon>
        <taxon>Archangiaceae</taxon>
        <taxon>Archangium</taxon>
    </lineage>
</organism>
<name>A0A2W5T502_9BACT</name>
<comment type="caution">
    <text evidence="2">The sequence shown here is derived from an EMBL/GenBank/DDBJ whole genome shotgun (WGS) entry which is preliminary data.</text>
</comment>